<dbReference type="RefSeq" id="WP_189116826.1">
    <property type="nucleotide sequence ID" value="NZ_BMRK01000001.1"/>
</dbReference>
<feature type="transmembrane region" description="Helical" evidence="2">
    <location>
        <begin position="45"/>
        <end position="63"/>
    </location>
</feature>
<dbReference type="InterPro" id="IPR000462">
    <property type="entry name" value="CDP-OH_P_trans"/>
</dbReference>
<feature type="compositionally biased region" description="Basic and acidic residues" evidence="1">
    <location>
        <begin position="13"/>
        <end position="30"/>
    </location>
</feature>
<name>A0ABQ5SZU7_9ACTN</name>
<reference evidence="3" key="2">
    <citation type="submission" date="2023-01" db="EMBL/GenBank/DDBJ databases">
        <authorList>
            <person name="Sun Q."/>
            <person name="Evtushenko L."/>
        </authorList>
    </citation>
    <scope>NUCLEOTIDE SEQUENCE</scope>
    <source>
        <strain evidence="3">VKM Ac-1246</strain>
    </source>
</reference>
<dbReference type="InterPro" id="IPR043130">
    <property type="entry name" value="CDP-OH_PTrfase_TM_dom"/>
</dbReference>
<dbReference type="Pfam" id="PF01066">
    <property type="entry name" value="CDP-OH_P_transf"/>
    <property type="match status" value="1"/>
</dbReference>
<reference evidence="3" key="1">
    <citation type="journal article" date="2014" name="Int. J. Syst. Evol. Microbiol.">
        <title>Complete genome of a new Firmicutes species belonging to the dominant human colonic microbiota ('Ruminococcus bicirculans') reveals two chromosomes and a selective capacity to utilize plant glucans.</title>
        <authorList>
            <consortium name="NISC Comparative Sequencing Program"/>
            <person name="Wegmann U."/>
            <person name="Louis P."/>
            <person name="Goesmann A."/>
            <person name="Henrissat B."/>
            <person name="Duncan S.H."/>
            <person name="Flint H.J."/>
        </authorList>
    </citation>
    <scope>NUCLEOTIDE SEQUENCE</scope>
    <source>
        <strain evidence="3">VKM Ac-1246</strain>
    </source>
</reference>
<evidence type="ECO:0000313" key="4">
    <source>
        <dbReference type="Proteomes" id="UP001142292"/>
    </source>
</evidence>
<feature type="transmembrane region" description="Helical" evidence="2">
    <location>
        <begin position="157"/>
        <end position="175"/>
    </location>
</feature>
<evidence type="ECO:0000256" key="2">
    <source>
        <dbReference type="SAM" id="Phobius"/>
    </source>
</evidence>
<sequence length="240" mass="26525">MPRPVTEESLEMPNRRAGDPRLQHGRDPRRPLGSSDRNQPAFGKLLSILRLVYAPVVLWAVMIAKDDRIALAAFGLAVVTDLLDSWLNRKQLDQRRTGELLDVVANTVFVLAATLALWRIDVVPGLIALLVPLRYVAVLALVPALRSRGVRTLPVHLLGKVAAFCLLASFPLLYLTHDIPETLDLGLEPSLPIQLAQAFGWAFALWGILLLWWSLVLYAQEVRRLMATTPPLEKGGAGRA</sequence>
<keyword evidence="2" id="KW-0472">Membrane</keyword>
<gene>
    <name evidence="3" type="ORF">GCM10017579_37530</name>
</gene>
<evidence type="ECO:0000313" key="3">
    <source>
        <dbReference type="EMBL" id="GLJ69717.1"/>
    </source>
</evidence>
<dbReference type="Proteomes" id="UP001142292">
    <property type="component" value="Unassembled WGS sequence"/>
</dbReference>
<keyword evidence="4" id="KW-1185">Reference proteome</keyword>
<comment type="caution">
    <text evidence="3">The sequence shown here is derived from an EMBL/GenBank/DDBJ whole genome shotgun (WGS) entry which is preliminary data.</text>
</comment>
<feature type="region of interest" description="Disordered" evidence="1">
    <location>
        <begin position="1"/>
        <end position="36"/>
    </location>
</feature>
<organism evidence="3 4">
    <name type="scientific">Nocardioides luteus</name>
    <dbReference type="NCBI Taxonomy" id="1844"/>
    <lineage>
        <taxon>Bacteria</taxon>
        <taxon>Bacillati</taxon>
        <taxon>Actinomycetota</taxon>
        <taxon>Actinomycetes</taxon>
        <taxon>Propionibacteriales</taxon>
        <taxon>Nocardioidaceae</taxon>
        <taxon>Nocardioides</taxon>
    </lineage>
</organism>
<evidence type="ECO:0000256" key="1">
    <source>
        <dbReference type="SAM" id="MobiDB-lite"/>
    </source>
</evidence>
<keyword evidence="2" id="KW-1133">Transmembrane helix</keyword>
<feature type="transmembrane region" description="Helical" evidence="2">
    <location>
        <begin position="195"/>
        <end position="218"/>
    </location>
</feature>
<protein>
    <submittedName>
        <fullName evidence="3">CDP-diacylglycerol--glycerol-3-phosphate 3-phosphatidyltransferase</fullName>
    </submittedName>
</protein>
<dbReference type="EMBL" id="BSEL01000007">
    <property type="protein sequence ID" value="GLJ69717.1"/>
    <property type="molecule type" value="Genomic_DNA"/>
</dbReference>
<feature type="transmembrane region" description="Helical" evidence="2">
    <location>
        <begin position="100"/>
        <end position="120"/>
    </location>
</feature>
<feature type="transmembrane region" description="Helical" evidence="2">
    <location>
        <begin position="126"/>
        <end position="145"/>
    </location>
</feature>
<proteinExistence type="predicted"/>
<feature type="transmembrane region" description="Helical" evidence="2">
    <location>
        <begin position="69"/>
        <end position="88"/>
    </location>
</feature>
<dbReference type="Gene3D" id="1.20.120.1760">
    <property type="match status" value="1"/>
</dbReference>
<keyword evidence="2" id="KW-0812">Transmembrane</keyword>
<accession>A0ABQ5SZU7</accession>